<dbReference type="EMBL" id="GGEC01076009">
    <property type="protein sequence ID" value="MBX56493.1"/>
    <property type="molecule type" value="Transcribed_RNA"/>
</dbReference>
<protein>
    <submittedName>
        <fullName evidence="1">Uncharacterized protein</fullName>
    </submittedName>
</protein>
<accession>A0A2P2PP31</accession>
<evidence type="ECO:0000313" key="1">
    <source>
        <dbReference type="EMBL" id="MBX56493.1"/>
    </source>
</evidence>
<sequence>MNFFTFFLGFGCLSSVKGLISFEAIICLPNDQKSVGSFRFAFLVLKHVMLRMILFL</sequence>
<name>A0A2P2PP31_RHIMU</name>
<proteinExistence type="predicted"/>
<dbReference type="AlphaFoldDB" id="A0A2P2PP31"/>
<reference evidence="1" key="1">
    <citation type="submission" date="2018-02" db="EMBL/GenBank/DDBJ databases">
        <title>Rhizophora mucronata_Transcriptome.</title>
        <authorList>
            <person name="Meera S.P."/>
            <person name="Sreeshan A."/>
            <person name="Augustine A."/>
        </authorList>
    </citation>
    <scope>NUCLEOTIDE SEQUENCE</scope>
    <source>
        <tissue evidence="1">Leaf</tissue>
    </source>
</reference>
<organism evidence="1">
    <name type="scientific">Rhizophora mucronata</name>
    <name type="common">Asiatic mangrove</name>
    <dbReference type="NCBI Taxonomy" id="61149"/>
    <lineage>
        <taxon>Eukaryota</taxon>
        <taxon>Viridiplantae</taxon>
        <taxon>Streptophyta</taxon>
        <taxon>Embryophyta</taxon>
        <taxon>Tracheophyta</taxon>
        <taxon>Spermatophyta</taxon>
        <taxon>Magnoliopsida</taxon>
        <taxon>eudicotyledons</taxon>
        <taxon>Gunneridae</taxon>
        <taxon>Pentapetalae</taxon>
        <taxon>rosids</taxon>
        <taxon>fabids</taxon>
        <taxon>Malpighiales</taxon>
        <taxon>Rhizophoraceae</taxon>
        <taxon>Rhizophora</taxon>
    </lineage>
</organism>